<dbReference type="AlphaFoldDB" id="A0A3S5BDP1"/>
<keyword evidence="2" id="KW-0963">Cytoplasm</keyword>
<dbReference type="Gene3D" id="3.40.850.10">
    <property type="entry name" value="Kinesin motor domain"/>
    <property type="match status" value="1"/>
</dbReference>
<dbReference type="OrthoDB" id="3176171at2759"/>
<keyword evidence="4 7" id="KW-0067">ATP-binding</keyword>
<evidence type="ECO:0000313" key="9">
    <source>
        <dbReference type="EMBL" id="VEL20540.1"/>
    </source>
</evidence>
<evidence type="ECO:0000256" key="5">
    <source>
        <dbReference type="ARBA" id="ARBA00023054"/>
    </source>
</evidence>
<keyword evidence="6" id="KW-0206">Cytoskeleton</keyword>
<evidence type="ECO:0000256" key="7">
    <source>
        <dbReference type="PROSITE-ProRule" id="PRU00283"/>
    </source>
</evidence>
<proteinExistence type="inferred from homology"/>
<evidence type="ECO:0000256" key="3">
    <source>
        <dbReference type="ARBA" id="ARBA00022741"/>
    </source>
</evidence>
<feature type="domain" description="Kinesin motor" evidence="8">
    <location>
        <begin position="12"/>
        <end position="259"/>
    </location>
</feature>
<dbReference type="PROSITE" id="PS50067">
    <property type="entry name" value="KINESIN_MOTOR_2"/>
    <property type="match status" value="1"/>
</dbReference>
<comment type="subcellular location">
    <subcellularLocation>
        <location evidence="1">Cytoplasm</location>
        <location evidence="1">Cytoskeleton</location>
    </subcellularLocation>
</comment>
<dbReference type="GO" id="GO:0005875">
    <property type="term" value="C:microtubule associated complex"/>
    <property type="evidence" value="ECO:0007669"/>
    <property type="project" value="TreeGrafter"/>
</dbReference>
<dbReference type="PANTHER" id="PTHR47969:SF15">
    <property type="entry name" value="CHROMOSOME-ASSOCIATED KINESIN KIF4A-RELATED"/>
    <property type="match status" value="1"/>
</dbReference>
<dbReference type="SUPFAM" id="SSF52540">
    <property type="entry name" value="P-loop containing nucleoside triphosphate hydrolases"/>
    <property type="match status" value="1"/>
</dbReference>
<accession>A0A3S5BDP1</accession>
<dbReference type="EMBL" id="CAAALY010046918">
    <property type="protein sequence ID" value="VEL20540.1"/>
    <property type="molecule type" value="Genomic_DNA"/>
</dbReference>
<evidence type="ECO:0000313" key="10">
    <source>
        <dbReference type="Proteomes" id="UP000784294"/>
    </source>
</evidence>
<keyword evidence="5" id="KW-0175">Coiled coil</keyword>
<evidence type="ECO:0000256" key="2">
    <source>
        <dbReference type="ARBA" id="ARBA00022490"/>
    </source>
</evidence>
<dbReference type="PANTHER" id="PTHR47969">
    <property type="entry name" value="CHROMOSOME-ASSOCIATED KINESIN KIF4A-RELATED"/>
    <property type="match status" value="1"/>
</dbReference>
<evidence type="ECO:0000256" key="4">
    <source>
        <dbReference type="ARBA" id="ARBA00022840"/>
    </source>
</evidence>
<dbReference type="GO" id="GO:0003777">
    <property type="term" value="F:microtubule motor activity"/>
    <property type="evidence" value="ECO:0007669"/>
    <property type="project" value="InterPro"/>
</dbReference>
<dbReference type="InterPro" id="IPR001752">
    <property type="entry name" value="Kinesin_motor_dom"/>
</dbReference>
<evidence type="ECO:0000259" key="8">
    <source>
        <dbReference type="PROSITE" id="PS50067"/>
    </source>
</evidence>
<dbReference type="InterPro" id="IPR036961">
    <property type="entry name" value="Kinesin_motor_dom_sf"/>
</dbReference>
<comment type="similarity">
    <text evidence="7">Belongs to the TRAFAC class myosin-kinesin ATPase superfamily. Kinesin family.</text>
</comment>
<protein>
    <recommendedName>
        <fullName evidence="8">Kinesin motor domain-containing protein</fullName>
    </recommendedName>
</protein>
<evidence type="ECO:0000256" key="1">
    <source>
        <dbReference type="ARBA" id="ARBA00004245"/>
    </source>
</evidence>
<dbReference type="GO" id="GO:0051231">
    <property type="term" value="P:spindle elongation"/>
    <property type="evidence" value="ECO:0007669"/>
    <property type="project" value="TreeGrafter"/>
</dbReference>
<evidence type="ECO:0000256" key="6">
    <source>
        <dbReference type="ARBA" id="ARBA00023212"/>
    </source>
</evidence>
<dbReference type="GO" id="GO:0007018">
    <property type="term" value="P:microtubule-based movement"/>
    <property type="evidence" value="ECO:0007669"/>
    <property type="project" value="InterPro"/>
</dbReference>
<organism evidence="9 10">
    <name type="scientific">Protopolystoma xenopodis</name>
    <dbReference type="NCBI Taxonomy" id="117903"/>
    <lineage>
        <taxon>Eukaryota</taxon>
        <taxon>Metazoa</taxon>
        <taxon>Spiralia</taxon>
        <taxon>Lophotrochozoa</taxon>
        <taxon>Platyhelminthes</taxon>
        <taxon>Monogenea</taxon>
        <taxon>Polyopisthocotylea</taxon>
        <taxon>Polystomatidea</taxon>
        <taxon>Polystomatidae</taxon>
        <taxon>Protopolystoma</taxon>
    </lineage>
</organism>
<keyword evidence="10" id="KW-1185">Reference proteome</keyword>
<dbReference type="GO" id="GO:0007052">
    <property type="term" value="P:mitotic spindle organization"/>
    <property type="evidence" value="ECO:0007669"/>
    <property type="project" value="TreeGrafter"/>
</dbReference>
<dbReference type="InterPro" id="IPR027640">
    <property type="entry name" value="Kinesin-like_fam"/>
</dbReference>
<gene>
    <name evidence="9" type="ORF">PXEA_LOCUS13980</name>
</gene>
<dbReference type="GO" id="GO:0008017">
    <property type="term" value="F:microtubule binding"/>
    <property type="evidence" value="ECO:0007669"/>
    <property type="project" value="InterPro"/>
</dbReference>
<keyword evidence="7" id="KW-0505">Motor protein</keyword>
<dbReference type="GO" id="GO:0005524">
    <property type="term" value="F:ATP binding"/>
    <property type="evidence" value="ECO:0007669"/>
    <property type="project" value="UniProtKB-UniRule"/>
</dbReference>
<dbReference type="PRINTS" id="PR00380">
    <property type="entry name" value="KINESINHEAVY"/>
</dbReference>
<comment type="caution">
    <text evidence="9">The sequence shown here is derived from an EMBL/GenBank/DDBJ whole genome shotgun (WGS) entry which is preliminary data.</text>
</comment>
<feature type="binding site" evidence="7">
    <location>
        <begin position="91"/>
        <end position="98"/>
    </location>
    <ligand>
        <name>ATP</name>
        <dbReference type="ChEBI" id="CHEBI:30616"/>
    </ligand>
</feature>
<dbReference type="Proteomes" id="UP000784294">
    <property type="component" value="Unassembled WGS sequence"/>
</dbReference>
<dbReference type="SMART" id="SM00129">
    <property type="entry name" value="KISc"/>
    <property type="match status" value="1"/>
</dbReference>
<dbReference type="InterPro" id="IPR027417">
    <property type="entry name" value="P-loop_NTPase"/>
</dbReference>
<name>A0A3S5BDP1_9PLAT</name>
<dbReference type="Pfam" id="PF00225">
    <property type="entry name" value="Kinesin"/>
    <property type="match status" value="1"/>
</dbReference>
<sequence length="259" mass="29233">MNQQTGVGGEINVRVATRIRPLLKNEILTGEKTCVRAISSNNQIVFGKDKIFTFDHVYPVFGHQLNVFSSCVLPLIRNFFEGYNSTVFAYGQTGSGKTYTMGTSNQIELLEEERGIVPRAIDEIFNIIRDSEIPKYSITASFIEIYKEDVRDLLDSGELVTKDIHIREDDKGNTIVCGIYEHLCETKEDLLECLEEGSANRVTRSTQMNEHSSRSHCVFTITLVQEWPVDASIVNATSGRENASRKGFKTFRNSKNSIF</sequence>
<keyword evidence="3 7" id="KW-0547">Nucleotide-binding</keyword>
<reference evidence="9" key="1">
    <citation type="submission" date="2018-11" db="EMBL/GenBank/DDBJ databases">
        <authorList>
            <consortium name="Pathogen Informatics"/>
        </authorList>
    </citation>
    <scope>NUCLEOTIDE SEQUENCE</scope>
</reference>